<keyword evidence="3" id="KW-1185">Reference proteome</keyword>
<dbReference type="HOGENOM" id="CLU_182497_0_0_1"/>
<feature type="region of interest" description="Disordered" evidence="1">
    <location>
        <begin position="1"/>
        <end position="21"/>
    </location>
</feature>
<dbReference type="PhylomeDB" id="B4GA73"/>
<gene>
    <name evidence="2" type="primary">Dper\GL11330</name>
    <name evidence="2" type="ORF">Dper_GL11330</name>
</gene>
<sequence>MVDDISPMHHRMQKKTRSASICATGASIETVIHGLPSASGSATPEGGTPGYRRRRPATRSQSARITSGARSNVCAA</sequence>
<feature type="region of interest" description="Disordered" evidence="1">
    <location>
        <begin position="33"/>
        <end position="76"/>
    </location>
</feature>
<protein>
    <submittedName>
        <fullName evidence="2">GL11330</fullName>
    </submittedName>
</protein>
<dbReference type="EMBL" id="CH479181">
    <property type="protein sequence ID" value="EDW31825.1"/>
    <property type="molecule type" value="Genomic_DNA"/>
</dbReference>
<reference evidence="2 3" key="1">
    <citation type="journal article" date="2007" name="Nature">
        <title>Evolution of genes and genomes on the Drosophila phylogeny.</title>
        <authorList>
            <consortium name="Drosophila 12 Genomes Consortium"/>
            <person name="Clark A.G."/>
            <person name="Eisen M.B."/>
            <person name="Smith D.R."/>
            <person name="Bergman C.M."/>
            <person name="Oliver B."/>
            <person name="Markow T.A."/>
            <person name="Kaufman T.C."/>
            <person name="Kellis M."/>
            <person name="Gelbart W."/>
            <person name="Iyer V.N."/>
            <person name="Pollard D.A."/>
            <person name="Sackton T.B."/>
            <person name="Larracuente A.M."/>
            <person name="Singh N.D."/>
            <person name="Abad J.P."/>
            <person name="Abt D.N."/>
            <person name="Adryan B."/>
            <person name="Aguade M."/>
            <person name="Akashi H."/>
            <person name="Anderson W.W."/>
            <person name="Aquadro C.F."/>
            <person name="Ardell D.H."/>
            <person name="Arguello R."/>
            <person name="Artieri C.G."/>
            <person name="Barbash D.A."/>
            <person name="Barker D."/>
            <person name="Barsanti P."/>
            <person name="Batterham P."/>
            <person name="Batzoglou S."/>
            <person name="Begun D."/>
            <person name="Bhutkar A."/>
            <person name="Blanco E."/>
            <person name="Bosak S.A."/>
            <person name="Bradley R.K."/>
            <person name="Brand A.D."/>
            <person name="Brent M.R."/>
            <person name="Brooks A.N."/>
            <person name="Brown R.H."/>
            <person name="Butlin R.K."/>
            <person name="Caggese C."/>
            <person name="Calvi B.R."/>
            <person name="Bernardo de Carvalho A."/>
            <person name="Caspi A."/>
            <person name="Castrezana S."/>
            <person name="Celniker S.E."/>
            <person name="Chang J.L."/>
            <person name="Chapple C."/>
            <person name="Chatterji S."/>
            <person name="Chinwalla A."/>
            <person name="Civetta A."/>
            <person name="Clifton S.W."/>
            <person name="Comeron J.M."/>
            <person name="Costello J.C."/>
            <person name="Coyne J.A."/>
            <person name="Daub J."/>
            <person name="David R.G."/>
            <person name="Delcher A.L."/>
            <person name="Delehaunty K."/>
            <person name="Do C.B."/>
            <person name="Ebling H."/>
            <person name="Edwards K."/>
            <person name="Eickbush T."/>
            <person name="Evans J.D."/>
            <person name="Filipski A."/>
            <person name="Findeiss S."/>
            <person name="Freyhult E."/>
            <person name="Fulton L."/>
            <person name="Fulton R."/>
            <person name="Garcia A.C."/>
            <person name="Gardiner A."/>
            <person name="Garfield D.A."/>
            <person name="Garvin B.E."/>
            <person name="Gibson G."/>
            <person name="Gilbert D."/>
            <person name="Gnerre S."/>
            <person name="Godfrey J."/>
            <person name="Good R."/>
            <person name="Gotea V."/>
            <person name="Gravely B."/>
            <person name="Greenberg A.J."/>
            <person name="Griffiths-Jones S."/>
            <person name="Gross S."/>
            <person name="Guigo R."/>
            <person name="Gustafson E.A."/>
            <person name="Haerty W."/>
            <person name="Hahn M.W."/>
            <person name="Halligan D.L."/>
            <person name="Halpern A.L."/>
            <person name="Halter G.M."/>
            <person name="Han M.V."/>
            <person name="Heger A."/>
            <person name="Hillier L."/>
            <person name="Hinrichs A.S."/>
            <person name="Holmes I."/>
            <person name="Hoskins R.A."/>
            <person name="Hubisz M.J."/>
            <person name="Hultmark D."/>
            <person name="Huntley M.A."/>
            <person name="Jaffe D.B."/>
            <person name="Jagadeeshan S."/>
            <person name="Jeck W.R."/>
            <person name="Johnson J."/>
            <person name="Jones C.D."/>
            <person name="Jordan W.C."/>
            <person name="Karpen G.H."/>
            <person name="Kataoka E."/>
            <person name="Keightley P.D."/>
            <person name="Kheradpour P."/>
            <person name="Kirkness E.F."/>
            <person name="Koerich L.B."/>
            <person name="Kristiansen K."/>
            <person name="Kudrna D."/>
            <person name="Kulathinal R.J."/>
            <person name="Kumar S."/>
            <person name="Kwok R."/>
            <person name="Lander E."/>
            <person name="Langley C.H."/>
            <person name="Lapoint R."/>
            <person name="Lazzaro B.P."/>
            <person name="Lee S.J."/>
            <person name="Levesque L."/>
            <person name="Li R."/>
            <person name="Lin C.F."/>
            <person name="Lin M.F."/>
            <person name="Lindblad-Toh K."/>
            <person name="Llopart A."/>
            <person name="Long M."/>
            <person name="Low L."/>
            <person name="Lozovsky E."/>
            <person name="Lu J."/>
            <person name="Luo M."/>
            <person name="Machado C.A."/>
            <person name="Makalowski W."/>
            <person name="Marzo M."/>
            <person name="Matsuda M."/>
            <person name="Matzkin L."/>
            <person name="McAllister B."/>
            <person name="McBride C.S."/>
            <person name="McKernan B."/>
            <person name="McKernan K."/>
            <person name="Mendez-Lago M."/>
            <person name="Minx P."/>
            <person name="Mollenhauer M.U."/>
            <person name="Montooth K."/>
            <person name="Mount S.M."/>
            <person name="Mu X."/>
            <person name="Myers E."/>
            <person name="Negre B."/>
            <person name="Newfeld S."/>
            <person name="Nielsen R."/>
            <person name="Noor M.A."/>
            <person name="O'Grady P."/>
            <person name="Pachter L."/>
            <person name="Papaceit M."/>
            <person name="Parisi M.J."/>
            <person name="Parisi M."/>
            <person name="Parts L."/>
            <person name="Pedersen J.S."/>
            <person name="Pesole G."/>
            <person name="Phillippy A.M."/>
            <person name="Ponting C.P."/>
            <person name="Pop M."/>
            <person name="Porcelli D."/>
            <person name="Powell J.R."/>
            <person name="Prohaska S."/>
            <person name="Pruitt K."/>
            <person name="Puig M."/>
            <person name="Quesneville H."/>
            <person name="Ram K.R."/>
            <person name="Rand D."/>
            <person name="Rasmussen M.D."/>
            <person name="Reed L.K."/>
            <person name="Reenan R."/>
            <person name="Reily A."/>
            <person name="Remington K.A."/>
            <person name="Rieger T.T."/>
            <person name="Ritchie M.G."/>
            <person name="Robin C."/>
            <person name="Rogers Y.H."/>
            <person name="Rohde C."/>
            <person name="Rozas J."/>
            <person name="Rubenfield M.J."/>
            <person name="Ruiz A."/>
            <person name="Russo S."/>
            <person name="Salzberg S.L."/>
            <person name="Sanchez-Gracia A."/>
            <person name="Saranga D.J."/>
            <person name="Sato H."/>
            <person name="Schaeffer S.W."/>
            <person name="Schatz M.C."/>
            <person name="Schlenke T."/>
            <person name="Schwartz R."/>
            <person name="Segarra C."/>
            <person name="Singh R.S."/>
            <person name="Sirot L."/>
            <person name="Sirota M."/>
            <person name="Sisneros N.B."/>
            <person name="Smith C.D."/>
            <person name="Smith T.F."/>
            <person name="Spieth J."/>
            <person name="Stage D.E."/>
            <person name="Stark A."/>
            <person name="Stephan W."/>
            <person name="Strausberg R.L."/>
            <person name="Strempel S."/>
            <person name="Sturgill D."/>
            <person name="Sutton G."/>
            <person name="Sutton G.G."/>
            <person name="Tao W."/>
            <person name="Teichmann S."/>
            <person name="Tobari Y.N."/>
            <person name="Tomimura Y."/>
            <person name="Tsolas J.M."/>
            <person name="Valente V.L."/>
            <person name="Venter E."/>
            <person name="Venter J.C."/>
            <person name="Vicario S."/>
            <person name="Vieira F.G."/>
            <person name="Vilella A.J."/>
            <person name="Villasante A."/>
            <person name="Walenz B."/>
            <person name="Wang J."/>
            <person name="Wasserman M."/>
            <person name="Watts T."/>
            <person name="Wilson D."/>
            <person name="Wilson R.K."/>
            <person name="Wing R.A."/>
            <person name="Wolfner M.F."/>
            <person name="Wong A."/>
            <person name="Wong G.K."/>
            <person name="Wu C.I."/>
            <person name="Wu G."/>
            <person name="Yamamoto D."/>
            <person name="Yang H.P."/>
            <person name="Yang S.P."/>
            <person name="Yorke J.A."/>
            <person name="Yoshida K."/>
            <person name="Zdobnov E."/>
            <person name="Zhang P."/>
            <person name="Zhang Y."/>
            <person name="Zimin A.V."/>
            <person name="Baldwin J."/>
            <person name="Abdouelleil A."/>
            <person name="Abdulkadir J."/>
            <person name="Abebe A."/>
            <person name="Abera B."/>
            <person name="Abreu J."/>
            <person name="Acer S.C."/>
            <person name="Aftuck L."/>
            <person name="Alexander A."/>
            <person name="An P."/>
            <person name="Anderson E."/>
            <person name="Anderson S."/>
            <person name="Arachi H."/>
            <person name="Azer M."/>
            <person name="Bachantsang P."/>
            <person name="Barry A."/>
            <person name="Bayul T."/>
            <person name="Berlin A."/>
            <person name="Bessette D."/>
            <person name="Bloom T."/>
            <person name="Blye J."/>
            <person name="Boguslavskiy L."/>
            <person name="Bonnet C."/>
            <person name="Boukhgalter B."/>
            <person name="Bourzgui I."/>
            <person name="Brown A."/>
            <person name="Cahill P."/>
            <person name="Channer S."/>
            <person name="Cheshatsang Y."/>
            <person name="Chuda L."/>
            <person name="Citroen M."/>
            <person name="Collymore A."/>
            <person name="Cooke P."/>
            <person name="Costello M."/>
            <person name="D'Aco K."/>
            <person name="Daza R."/>
            <person name="De Haan G."/>
            <person name="DeGray S."/>
            <person name="DeMaso C."/>
            <person name="Dhargay N."/>
            <person name="Dooley K."/>
            <person name="Dooley E."/>
            <person name="Doricent M."/>
            <person name="Dorje P."/>
            <person name="Dorjee K."/>
            <person name="Dupes A."/>
            <person name="Elong R."/>
            <person name="Falk J."/>
            <person name="Farina A."/>
            <person name="Faro S."/>
            <person name="Ferguson D."/>
            <person name="Fisher S."/>
            <person name="Foley C.D."/>
            <person name="Franke A."/>
            <person name="Friedrich D."/>
            <person name="Gadbois L."/>
            <person name="Gearin G."/>
            <person name="Gearin C.R."/>
            <person name="Giannoukos G."/>
            <person name="Goode T."/>
            <person name="Graham J."/>
            <person name="Grandbois E."/>
            <person name="Grewal S."/>
            <person name="Gyaltsen K."/>
            <person name="Hafez N."/>
            <person name="Hagos B."/>
            <person name="Hall J."/>
            <person name="Henson C."/>
            <person name="Hollinger A."/>
            <person name="Honan T."/>
            <person name="Huard M.D."/>
            <person name="Hughes L."/>
            <person name="Hurhula B."/>
            <person name="Husby M.E."/>
            <person name="Kamat A."/>
            <person name="Kanga B."/>
            <person name="Kashin S."/>
            <person name="Khazanovich D."/>
            <person name="Kisner P."/>
            <person name="Lance K."/>
            <person name="Lara M."/>
            <person name="Lee W."/>
            <person name="Lennon N."/>
            <person name="Letendre F."/>
            <person name="LeVine R."/>
            <person name="Lipovsky A."/>
            <person name="Liu X."/>
            <person name="Liu J."/>
            <person name="Liu S."/>
            <person name="Lokyitsang T."/>
            <person name="Lokyitsang Y."/>
            <person name="Lubonja R."/>
            <person name="Lui A."/>
            <person name="MacDonald P."/>
            <person name="Magnisalis V."/>
            <person name="Maru K."/>
            <person name="Matthews C."/>
            <person name="McCusker W."/>
            <person name="McDonough S."/>
            <person name="Mehta T."/>
            <person name="Meldrim J."/>
            <person name="Meneus L."/>
            <person name="Mihai O."/>
            <person name="Mihalev A."/>
            <person name="Mihova T."/>
            <person name="Mittelman R."/>
            <person name="Mlenga V."/>
            <person name="Montmayeur A."/>
            <person name="Mulrain L."/>
            <person name="Navidi A."/>
            <person name="Naylor J."/>
            <person name="Negash T."/>
            <person name="Nguyen T."/>
            <person name="Nguyen N."/>
            <person name="Nicol R."/>
            <person name="Norbu C."/>
            <person name="Norbu N."/>
            <person name="Novod N."/>
            <person name="O'Neill B."/>
            <person name="Osman S."/>
            <person name="Markiewicz E."/>
            <person name="Oyono O.L."/>
            <person name="Patti C."/>
            <person name="Phunkhang P."/>
            <person name="Pierre F."/>
            <person name="Priest M."/>
            <person name="Raghuraman S."/>
            <person name="Rege F."/>
            <person name="Reyes R."/>
            <person name="Rise C."/>
            <person name="Rogov P."/>
            <person name="Ross K."/>
            <person name="Ryan E."/>
            <person name="Settipalli S."/>
            <person name="Shea T."/>
            <person name="Sherpa N."/>
            <person name="Shi L."/>
            <person name="Shih D."/>
            <person name="Sparrow T."/>
            <person name="Spaulding J."/>
            <person name="Stalker J."/>
            <person name="Stange-Thomann N."/>
            <person name="Stavropoulos S."/>
            <person name="Stone C."/>
            <person name="Strader C."/>
            <person name="Tesfaye S."/>
            <person name="Thomson T."/>
            <person name="Thoulutsang Y."/>
            <person name="Thoulutsang D."/>
            <person name="Topham K."/>
            <person name="Topping I."/>
            <person name="Tsamla T."/>
            <person name="Vassiliev H."/>
            <person name="Vo A."/>
            <person name="Wangchuk T."/>
            <person name="Wangdi T."/>
            <person name="Weiand M."/>
            <person name="Wilkinson J."/>
            <person name="Wilson A."/>
            <person name="Yadav S."/>
            <person name="Young G."/>
            <person name="Yu Q."/>
            <person name="Zembek L."/>
            <person name="Zhong D."/>
            <person name="Zimmer A."/>
            <person name="Zwirko Z."/>
            <person name="Jaffe D.B."/>
            <person name="Alvarez P."/>
            <person name="Brockman W."/>
            <person name="Butler J."/>
            <person name="Chin C."/>
            <person name="Gnerre S."/>
            <person name="Grabherr M."/>
            <person name="Kleber M."/>
            <person name="Mauceli E."/>
            <person name="MacCallum I."/>
        </authorList>
    </citation>
    <scope>NUCLEOTIDE SEQUENCE [LARGE SCALE GENOMIC DNA]</scope>
    <source>
        <strain evidence="3">MSH-3 / Tucson 14011-0111.49</strain>
    </source>
</reference>
<dbReference type="Proteomes" id="UP000008744">
    <property type="component" value="Unassembled WGS sequence"/>
</dbReference>
<feature type="compositionally biased region" description="Polar residues" evidence="1">
    <location>
        <begin position="58"/>
        <end position="70"/>
    </location>
</feature>
<feature type="compositionally biased region" description="Basic residues" evidence="1">
    <location>
        <begin position="8"/>
        <end position="17"/>
    </location>
</feature>
<accession>B4GA73</accession>
<evidence type="ECO:0000256" key="1">
    <source>
        <dbReference type="SAM" id="MobiDB-lite"/>
    </source>
</evidence>
<name>B4GA73_DROPE</name>
<dbReference type="AlphaFoldDB" id="B4GA73"/>
<evidence type="ECO:0000313" key="3">
    <source>
        <dbReference type="Proteomes" id="UP000008744"/>
    </source>
</evidence>
<proteinExistence type="predicted"/>
<dbReference type="OMA" id="STHRAYT"/>
<dbReference type="eggNOG" id="ENOG502R8DB">
    <property type="taxonomic scope" value="Eukaryota"/>
</dbReference>
<dbReference type="OrthoDB" id="5239715at2759"/>
<organism evidence="3">
    <name type="scientific">Drosophila persimilis</name>
    <name type="common">Fruit fly</name>
    <dbReference type="NCBI Taxonomy" id="7234"/>
    <lineage>
        <taxon>Eukaryota</taxon>
        <taxon>Metazoa</taxon>
        <taxon>Ecdysozoa</taxon>
        <taxon>Arthropoda</taxon>
        <taxon>Hexapoda</taxon>
        <taxon>Insecta</taxon>
        <taxon>Pterygota</taxon>
        <taxon>Neoptera</taxon>
        <taxon>Endopterygota</taxon>
        <taxon>Diptera</taxon>
        <taxon>Brachycera</taxon>
        <taxon>Muscomorpha</taxon>
        <taxon>Ephydroidea</taxon>
        <taxon>Drosophilidae</taxon>
        <taxon>Drosophila</taxon>
        <taxon>Sophophora</taxon>
    </lineage>
</organism>
<evidence type="ECO:0000313" key="2">
    <source>
        <dbReference type="EMBL" id="EDW31825.1"/>
    </source>
</evidence>
<dbReference type="STRING" id="7234.B4GA73"/>